<accession>A0A1G6LZ87</accession>
<protein>
    <submittedName>
        <fullName evidence="1">Uncharacterized protein</fullName>
    </submittedName>
</protein>
<evidence type="ECO:0000313" key="1">
    <source>
        <dbReference type="EMBL" id="SDC48035.1"/>
    </source>
</evidence>
<dbReference type="RefSeq" id="WP_338061452.1">
    <property type="nucleotide sequence ID" value="NZ_CP016353.1"/>
</dbReference>
<dbReference type="AlphaFoldDB" id="A0A1G6LZ87"/>
<dbReference type="Proteomes" id="UP000199494">
    <property type="component" value="Unassembled WGS sequence"/>
</dbReference>
<evidence type="ECO:0000313" key="2">
    <source>
        <dbReference type="Proteomes" id="UP000199494"/>
    </source>
</evidence>
<reference evidence="1 2" key="1">
    <citation type="submission" date="2016-10" db="EMBL/GenBank/DDBJ databases">
        <authorList>
            <person name="de Groot N.N."/>
        </authorList>
    </citation>
    <scope>NUCLEOTIDE SEQUENCE [LARGE SCALE GENOMIC DNA]</scope>
    <source>
        <strain evidence="1 2">CGMCC 4.5506</strain>
    </source>
</reference>
<dbReference type="EMBL" id="FMZE01000002">
    <property type="protein sequence ID" value="SDC48035.1"/>
    <property type="molecule type" value="Genomic_DNA"/>
</dbReference>
<gene>
    <name evidence="1" type="ORF">SAMN05421630_102265</name>
</gene>
<sequence>MATGDEALLTKISLAKVTEMSWREWLGLAAGLLALVALFFPWTVLASGNPEVQAALAELPGGDVTRSAWNSTFFAWFPPLLVLLMGLVVGVFGRVPSARTAGLPHLWLIAAVVAVVSLVLGWVLIDWQFGEDVRGVLDAGGVTVGAGVGRYLALVAGAGSLVAAVFDLLAARAEFRAPRKPPRTSPRRP</sequence>
<name>A0A1G6LZ87_9PSEU</name>
<organism evidence="1 2">
    <name type="scientific">Prauserella marina</name>
    <dbReference type="NCBI Taxonomy" id="530584"/>
    <lineage>
        <taxon>Bacteria</taxon>
        <taxon>Bacillati</taxon>
        <taxon>Actinomycetota</taxon>
        <taxon>Actinomycetes</taxon>
        <taxon>Pseudonocardiales</taxon>
        <taxon>Pseudonocardiaceae</taxon>
        <taxon>Prauserella</taxon>
    </lineage>
</organism>
<keyword evidence="2" id="KW-1185">Reference proteome</keyword>
<dbReference type="STRING" id="530584.SAMN05421630_102265"/>
<proteinExistence type="predicted"/>